<evidence type="ECO:0000313" key="5">
    <source>
        <dbReference type="Proteomes" id="UP000070501"/>
    </source>
</evidence>
<evidence type="ECO:0000313" key="4">
    <source>
        <dbReference type="EMBL" id="KXJ87849.1"/>
    </source>
</evidence>
<dbReference type="STRING" id="196109.A0A136ISQ7"/>
<accession>A0A136ISQ7</accession>
<dbReference type="Proteomes" id="UP000070501">
    <property type="component" value="Unassembled WGS sequence"/>
</dbReference>
<dbReference type="GO" id="GO:0016853">
    <property type="term" value="F:isomerase activity"/>
    <property type="evidence" value="ECO:0007669"/>
    <property type="project" value="UniProtKB-KW"/>
</dbReference>
<dbReference type="InterPro" id="IPR001753">
    <property type="entry name" value="Enoyl-CoA_hydra/iso"/>
</dbReference>
<feature type="compositionally biased region" description="Low complexity" evidence="3">
    <location>
        <begin position="78"/>
        <end position="91"/>
    </location>
</feature>
<feature type="region of interest" description="Disordered" evidence="3">
    <location>
        <begin position="76"/>
        <end position="110"/>
    </location>
</feature>
<evidence type="ECO:0000256" key="1">
    <source>
        <dbReference type="ARBA" id="ARBA00005254"/>
    </source>
</evidence>
<dbReference type="PANTHER" id="PTHR43802">
    <property type="entry name" value="ENOYL-COA HYDRATASE"/>
    <property type="match status" value="1"/>
</dbReference>
<comment type="similarity">
    <text evidence="1 2">Belongs to the enoyl-CoA hydratase/isomerase family.</text>
</comment>
<protein>
    <submittedName>
        <fullName evidence="4">Enoyl-CoA hydratase/isomerase family protein</fullName>
    </submittedName>
</protein>
<keyword evidence="4" id="KW-0413">Isomerase</keyword>
<dbReference type="InParanoid" id="A0A136ISQ7"/>
<evidence type="ECO:0000256" key="2">
    <source>
        <dbReference type="RuleBase" id="RU003707"/>
    </source>
</evidence>
<dbReference type="InterPro" id="IPR018376">
    <property type="entry name" value="Enoyl-CoA_hyd/isom_CS"/>
</dbReference>
<sequence>MANKTDAVLVDKSDDGITVITINRPHRRNAVDPATSKKLYDAVLAFEKDPTQKVAILTGSGGTFCAGADLHEVASMRSSGTATAPSSSSGPPEIQPPSAGHRTLGPMGPSRLTPTKPLIAAIAGHAVAGGLELSLLCDLRVVEEDAVLGVFCRRWGVPLIDGGTARLPAIIGLGRALDLILTGRPVGALEALGLGLANRVVAKGQALPEARRLAEQIAGFPQACMLADRKSAYYAAYGAGSFEDALGKEWENGYRVVELEGVKGAAEFSRGAGRHGVFREVGKSKL</sequence>
<dbReference type="OrthoDB" id="2018133at2759"/>
<dbReference type="InterPro" id="IPR029045">
    <property type="entry name" value="ClpP/crotonase-like_dom_sf"/>
</dbReference>
<keyword evidence="5" id="KW-1185">Reference proteome</keyword>
<dbReference type="Gene3D" id="3.90.226.10">
    <property type="entry name" value="2-enoyl-CoA Hydratase, Chain A, domain 1"/>
    <property type="match status" value="1"/>
</dbReference>
<proteinExistence type="inferred from homology"/>
<reference evidence="5" key="1">
    <citation type="submission" date="2016-02" db="EMBL/GenBank/DDBJ databases">
        <title>Draft genome sequence of Microdochium bolleyi, a fungal endophyte of beachgrass.</title>
        <authorList>
            <consortium name="DOE Joint Genome Institute"/>
            <person name="David A.S."/>
            <person name="May G."/>
            <person name="Haridas S."/>
            <person name="Lim J."/>
            <person name="Wang M."/>
            <person name="Labutti K."/>
            <person name="Lipzen A."/>
            <person name="Barry K."/>
            <person name="Grigoriev I.V."/>
        </authorList>
    </citation>
    <scope>NUCLEOTIDE SEQUENCE [LARGE SCALE GENOMIC DNA]</scope>
    <source>
        <strain evidence="5">J235TASD1</strain>
    </source>
</reference>
<dbReference type="PROSITE" id="PS00166">
    <property type="entry name" value="ENOYL_COA_HYDRATASE"/>
    <property type="match status" value="1"/>
</dbReference>
<dbReference type="CDD" id="cd06558">
    <property type="entry name" value="crotonase-like"/>
    <property type="match status" value="1"/>
</dbReference>
<dbReference type="AlphaFoldDB" id="A0A136ISQ7"/>
<dbReference type="Gene3D" id="1.10.287.2460">
    <property type="match status" value="1"/>
</dbReference>
<dbReference type="SUPFAM" id="SSF52096">
    <property type="entry name" value="ClpP/crotonase"/>
    <property type="match status" value="1"/>
</dbReference>
<organism evidence="4 5">
    <name type="scientific">Microdochium bolleyi</name>
    <dbReference type="NCBI Taxonomy" id="196109"/>
    <lineage>
        <taxon>Eukaryota</taxon>
        <taxon>Fungi</taxon>
        <taxon>Dikarya</taxon>
        <taxon>Ascomycota</taxon>
        <taxon>Pezizomycotina</taxon>
        <taxon>Sordariomycetes</taxon>
        <taxon>Xylariomycetidae</taxon>
        <taxon>Xylariales</taxon>
        <taxon>Microdochiaceae</taxon>
        <taxon>Microdochium</taxon>
    </lineage>
</organism>
<dbReference type="PANTHER" id="PTHR43802:SF1">
    <property type="entry name" value="IP11341P-RELATED"/>
    <property type="match status" value="1"/>
</dbReference>
<name>A0A136ISQ7_9PEZI</name>
<evidence type="ECO:0000256" key="3">
    <source>
        <dbReference type="SAM" id="MobiDB-lite"/>
    </source>
</evidence>
<dbReference type="EMBL" id="KQ964260">
    <property type="protein sequence ID" value="KXJ87849.1"/>
    <property type="molecule type" value="Genomic_DNA"/>
</dbReference>
<gene>
    <name evidence="4" type="ORF">Micbo1qcDRAFT_138749</name>
</gene>
<dbReference type="NCBIfam" id="NF006108">
    <property type="entry name" value="PRK08259.1"/>
    <property type="match status" value="1"/>
</dbReference>
<dbReference type="Pfam" id="PF00378">
    <property type="entry name" value="ECH_1"/>
    <property type="match status" value="2"/>
</dbReference>